<sequence>MSIKNRFLDLLSLLLLALIFLTSLIIGTLIFASSILILNMIPIPPILLFSGLVVEFSVLFTSTIYKSESICSDKDQISTNEDSYRRSSDYINEIDEIDDKSPNNDQAESIKFATSKNNYKFFEIKQGIISLRNKTKNDDNLNNILYPDEKENLIEPFNYSLKKSQNKLCNSHINNDESETENKSYPLEINDEQFRFISQNENFYDKKCVEEYFEEFNEYHERLTYRTTINEGGKINEKNIDDQINILRKSCSDEYDSLSCNLNVIRGDTNEPFDNHSQKDNK</sequence>
<reference evidence="2 3" key="1">
    <citation type="submission" date="2021-06" db="EMBL/GenBank/DDBJ databases">
        <authorList>
            <person name="Kallberg Y."/>
            <person name="Tangrot J."/>
            <person name="Rosling A."/>
        </authorList>
    </citation>
    <scope>NUCLEOTIDE SEQUENCE [LARGE SCALE GENOMIC DNA]</scope>
    <source>
        <strain evidence="2 3">120-4 pot B 10/14</strain>
    </source>
</reference>
<evidence type="ECO:0000313" key="3">
    <source>
        <dbReference type="Proteomes" id="UP000789901"/>
    </source>
</evidence>
<comment type="caution">
    <text evidence="2">The sequence shown here is derived from an EMBL/GenBank/DDBJ whole genome shotgun (WGS) entry which is preliminary data.</text>
</comment>
<dbReference type="EMBL" id="CAJVQB010087805">
    <property type="protein sequence ID" value="CAG8847473.1"/>
    <property type="molecule type" value="Genomic_DNA"/>
</dbReference>
<proteinExistence type="predicted"/>
<gene>
    <name evidence="2" type="ORF">GMARGA_LOCUS38685</name>
</gene>
<keyword evidence="1" id="KW-1133">Transmembrane helix</keyword>
<name>A0ABN7X680_GIGMA</name>
<feature type="transmembrane region" description="Helical" evidence="1">
    <location>
        <begin position="12"/>
        <end position="37"/>
    </location>
</feature>
<accession>A0ABN7X680</accession>
<feature type="non-terminal residue" evidence="2">
    <location>
        <position position="282"/>
    </location>
</feature>
<evidence type="ECO:0000313" key="2">
    <source>
        <dbReference type="EMBL" id="CAG8847473.1"/>
    </source>
</evidence>
<evidence type="ECO:0000256" key="1">
    <source>
        <dbReference type="SAM" id="Phobius"/>
    </source>
</evidence>
<keyword evidence="1" id="KW-0812">Transmembrane</keyword>
<dbReference type="Proteomes" id="UP000789901">
    <property type="component" value="Unassembled WGS sequence"/>
</dbReference>
<keyword evidence="1" id="KW-0472">Membrane</keyword>
<organism evidence="2 3">
    <name type="scientific">Gigaspora margarita</name>
    <dbReference type="NCBI Taxonomy" id="4874"/>
    <lineage>
        <taxon>Eukaryota</taxon>
        <taxon>Fungi</taxon>
        <taxon>Fungi incertae sedis</taxon>
        <taxon>Mucoromycota</taxon>
        <taxon>Glomeromycotina</taxon>
        <taxon>Glomeromycetes</taxon>
        <taxon>Diversisporales</taxon>
        <taxon>Gigasporaceae</taxon>
        <taxon>Gigaspora</taxon>
    </lineage>
</organism>
<feature type="transmembrane region" description="Helical" evidence="1">
    <location>
        <begin position="43"/>
        <end position="65"/>
    </location>
</feature>
<protein>
    <submittedName>
        <fullName evidence="2">11355_t:CDS:1</fullName>
    </submittedName>
</protein>
<keyword evidence="3" id="KW-1185">Reference proteome</keyword>